<proteinExistence type="predicted"/>
<evidence type="ECO:0000256" key="1">
    <source>
        <dbReference type="SAM" id="Phobius"/>
    </source>
</evidence>
<dbReference type="AlphaFoldDB" id="A0A2L2XG56"/>
<feature type="transmembrane region" description="Helical" evidence="1">
    <location>
        <begin position="134"/>
        <end position="154"/>
    </location>
</feature>
<reference evidence="3" key="1">
    <citation type="submission" date="2018-02" db="EMBL/GenBank/DDBJ databases">
        <title>Genome sequence of Desulfocucumis palustris strain NAW-5.</title>
        <authorList>
            <person name="Watanabe M."/>
            <person name="Kojima H."/>
            <person name="Fukui M."/>
        </authorList>
    </citation>
    <scope>NUCLEOTIDE SEQUENCE [LARGE SCALE GENOMIC DNA]</scope>
    <source>
        <strain evidence="3">NAW-5</strain>
    </source>
</reference>
<gene>
    <name evidence="2" type="ORF">DCCM_4440</name>
</gene>
<accession>A0A2L2XG56</accession>
<comment type="caution">
    <text evidence="2">The sequence shown here is derived from an EMBL/GenBank/DDBJ whole genome shotgun (WGS) entry which is preliminary data.</text>
</comment>
<feature type="transmembrane region" description="Helical" evidence="1">
    <location>
        <begin position="92"/>
        <end position="114"/>
    </location>
</feature>
<sequence>MGKIIKERSEKDLAGKVLRGDLSEWKGLEKVKNYKKIFALAKNLLHPHREKQERLMSRIKELRELSSIASEAGMHSMYQSLNKEANELFMEYLVLCFLDGMSFLLPHAVILWLLSIKFSTLALPVSLPWVGNQIGIIVLYPLCAVAFYAGRGYYRKRCPQIRMSST</sequence>
<dbReference type="Proteomes" id="UP000239549">
    <property type="component" value="Unassembled WGS sequence"/>
</dbReference>
<evidence type="ECO:0000313" key="2">
    <source>
        <dbReference type="EMBL" id="GBF35317.1"/>
    </source>
</evidence>
<evidence type="ECO:0000313" key="3">
    <source>
        <dbReference type="Proteomes" id="UP000239549"/>
    </source>
</evidence>
<dbReference type="EMBL" id="BFAV01000157">
    <property type="protein sequence ID" value="GBF35317.1"/>
    <property type="molecule type" value="Genomic_DNA"/>
</dbReference>
<protein>
    <submittedName>
        <fullName evidence="2">Protein chain release factor A</fullName>
    </submittedName>
</protein>
<name>A0A2L2XG56_9FIRM</name>
<keyword evidence="1" id="KW-0812">Transmembrane</keyword>
<keyword evidence="1" id="KW-0472">Membrane</keyword>
<keyword evidence="1" id="KW-1133">Transmembrane helix</keyword>
<keyword evidence="3" id="KW-1185">Reference proteome</keyword>
<organism evidence="2 3">
    <name type="scientific">Desulfocucumis palustris</name>
    <dbReference type="NCBI Taxonomy" id="1898651"/>
    <lineage>
        <taxon>Bacteria</taxon>
        <taxon>Bacillati</taxon>
        <taxon>Bacillota</taxon>
        <taxon>Clostridia</taxon>
        <taxon>Eubacteriales</taxon>
        <taxon>Desulfocucumaceae</taxon>
        <taxon>Desulfocucumis</taxon>
    </lineage>
</organism>